<dbReference type="eggNOG" id="arCOG00636">
    <property type="taxonomic scope" value="Archaea"/>
</dbReference>
<feature type="domain" description="PurM-like N-terminal" evidence="2">
    <location>
        <begin position="33"/>
        <end position="137"/>
    </location>
</feature>
<name>G4RLP3_THETK</name>
<dbReference type="STRING" id="768679.TTX_1872"/>
<dbReference type="InterPro" id="IPR036676">
    <property type="entry name" value="PurM-like_C_sf"/>
</dbReference>
<dbReference type="Pfam" id="PF02769">
    <property type="entry name" value="AIRS_C"/>
    <property type="match status" value="1"/>
</dbReference>
<dbReference type="Gene3D" id="3.30.1330.10">
    <property type="entry name" value="PurM-like, N-terminal domain"/>
    <property type="match status" value="1"/>
</dbReference>
<evidence type="ECO:0000313" key="4">
    <source>
        <dbReference type="EMBL" id="CCC82488.1"/>
    </source>
</evidence>
<evidence type="ECO:0000256" key="1">
    <source>
        <dbReference type="ARBA" id="ARBA00006243"/>
    </source>
</evidence>
<dbReference type="OrthoDB" id="31494at2157"/>
<keyword evidence="5" id="KW-1185">Reference proteome</keyword>
<dbReference type="PaxDb" id="768679-TTX_1872"/>
<dbReference type="Pfam" id="PF00586">
    <property type="entry name" value="AIRS"/>
    <property type="match status" value="1"/>
</dbReference>
<organism evidence="4 5">
    <name type="scientific">Thermoproteus tenax (strain ATCC 35583 / DSM 2078 / JCM 9277 / NBRC 100435 / Kra 1)</name>
    <dbReference type="NCBI Taxonomy" id="768679"/>
    <lineage>
        <taxon>Archaea</taxon>
        <taxon>Thermoproteota</taxon>
        <taxon>Thermoprotei</taxon>
        <taxon>Thermoproteales</taxon>
        <taxon>Thermoproteaceae</taxon>
        <taxon>Thermoproteus</taxon>
    </lineage>
</organism>
<dbReference type="GeneID" id="11262756"/>
<feature type="domain" description="PurM-like C-terminal" evidence="3">
    <location>
        <begin position="149"/>
        <end position="302"/>
    </location>
</feature>
<dbReference type="CDD" id="cd06061">
    <property type="entry name" value="PurM-like1"/>
    <property type="match status" value="1"/>
</dbReference>
<dbReference type="EMBL" id="FN869859">
    <property type="protein sequence ID" value="CCC82488.1"/>
    <property type="molecule type" value="Genomic_DNA"/>
</dbReference>
<gene>
    <name evidence="4" type="primary">hypE</name>
    <name evidence="4" type="ordered locus">TTX_1872</name>
</gene>
<dbReference type="SUPFAM" id="SSF55326">
    <property type="entry name" value="PurM N-terminal domain-like"/>
    <property type="match status" value="1"/>
</dbReference>
<dbReference type="Gene3D" id="3.90.650.10">
    <property type="entry name" value="PurM-like C-terminal domain"/>
    <property type="match status" value="1"/>
</dbReference>
<comment type="similarity">
    <text evidence="1">Belongs to the HypE family.</text>
</comment>
<dbReference type="InterPro" id="IPR010918">
    <property type="entry name" value="PurM-like_C_dom"/>
</dbReference>
<dbReference type="InterPro" id="IPR011854">
    <property type="entry name" value="HypE"/>
</dbReference>
<dbReference type="HOGENOM" id="CLU_041631_0_0_2"/>
<dbReference type="PATRIC" id="fig|768679.9.peg.1896"/>
<proteinExistence type="inferred from homology"/>
<evidence type="ECO:0000313" key="5">
    <source>
        <dbReference type="Proteomes" id="UP000002654"/>
    </source>
</evidence>
<sequence>MDIGKLPPELVSKYIYSRMGSYDPAVLIGPSLGEDAAIIRVGNRYLAMHVDPISGSLELLGWLAVHVVSNDIAVRGLRPRWLMPTIMLPPSVDESVIDVITEQMDHAAREVGASIVGGHTEVTTAVSRPVVVMAAVGEGDRYVATGGARPGDLVLMTKSAALEAAAILATDFKDMVLAAGVPREVVERAQTFAKYVSVVREALAISDLATAMHDPTEGGVVAGLAEVAYASSVTIIVRASSIKIAPETAALCSAAGLDPLYTLSSGALIATVPAERVDEALERLRRIGVEANVIGEVVPRGSYLLDGDIKVASPYVRDKLFELFIRQSAGRS</sequence>
<evidence type="ECO:0000259" key="3">
    <source>
        <dbReference type="Pfam" id="PF02769"/>
    </source>
</evidence>
<dbReference type="InterPro" id="IPR036921">
    <property type="entry name" value="PurM-like_N_sf"/>
</dbReference>
<evidence type="ECO:0000259" key="2">
    <source>
        <dbReference type="Pfam" id="PF00586"/>
    </source>
</evidence>
<dbReference type="Proteomes" id="UP000002654">
    <property type="component" value="Chromosome"/>
</dbReference>
<dbReference type="GO" id="GO:0051604">
    <property type="term" value="P:protein maturation"/>
    <property type="evidence" value="ECO:0007669"/>
    <property type="project" value="TreeGrafter"/>
</dbReference>
<dbReference type="KEGG" id="ttn:TTX_1872"/>
<accession>G4RLP3</accession>
<dbReference type="SUPFAM" id="SSF56042">
    <property type="entry name" value="PurM C-terminal domain-like"/>
    <property type="match status" value="1"/>
</dbReference>
<dbReference type="PANTHER" id="PTHR30303">
    <property type="entry name" value="HYDROGENASE ISOENZYMES FORMATION PROTEIN HYPE"/>
    <property type="match status" value="1"/>
</dbReference>
<dbReference type="InterPro" id="IPR016188">
    <property type="entry name" value="PurM-like_N"/>
</dbReference>
<dbReference type="RefSeq" id="WP_014127741.1">
    <property type="nucleotide sequence ID" value="NC_016070.1"/>
</dbReference>
<dbReference type="PANTHER" id="PTHR30303:SF4">
    <property type="entry name" value="HYDROGENASE EXPRESSION_FORMATION PROTEIN HYPE"/>
    <property type="match status" value="1"/>
</dbReference>
<dbReference type="PIRSF" id="PIRSF005644">
    <property type="entry name" value="Hdrgns_mtr_HypE"/>
    <property type="match status" value="1"/>
</dbReference>
<protein>
    <submittedName>
        <fullName evidence="4">Hydrogenase expression/formation protein</fullName>
    </submittedName>
</protein>
<reference evidence="4 5" key="1">
    <citation type="journal article" date="2011" name="PLoS ONE">
        <title>The complete genome sequence of Thermoproteus tenax: a physiologically versatile member of the Crenarchaeota.</title>
        <authorList>
            <person name="Siebers B."/>
            <person name="Zaparty M."/>
            <person name="Raddatz G."/>
            <person name="Tjaden B."/>
            <person name="Albers S.V."/>
            <person name="Bell S.D."/>
            <person name="Blombach F."/>
            <person name="Kletzin A."/>
            <person name="Kyrpides N."/>
            <person name="Lanz C."/>
            <person name="Plagens A."/>
            <person name="Rampp M."/>
            <person name="Rosinus A."/>
            <person name="von Jan M."/>
            <person name="Makarova K.S."/>
            <person name="Klenk H.P."/>
            <person name="Schuster S.C."/>
            <person name="Hensel R."/>
        </authorList>
    </citation>
    <scope>NUCLEOTIDE SEQUENCE [LARGE SCALE GENOMIC DNA]</scope>
    <source>
        <strain evidence="5">ATCC 35583 / DSM 2078 / JCM 9277 / NBRC 100435 / Kra 1</strain>
    </source>
</reference>
<dbReference type="AlphaFoldDB" id="G4RLP3"/>